<feature type="domain" description="Glucose-methanol-choline oxidoreductase C-terminal" evidence="4">
    <location>
        <begin position="464"/>
        <end position="591"/>
    </location>
</feature>
<organism evidence="5 6">
    <name type="scientific">Viridothelium virens</name>
    <name type="common">Speckled blister lichen</name>
    <name type="synonym">Trypethelium virens</name>
    <dbReference type="NCBI Taxonomy" id="1048519"/>
    <lineage>
        <taxon>Eukaryota</taxon>
        <taxon>Fungi</taxon>
        <taxon>Dikarya</taxon>
        <taxon>Ascomycota</taxon>
        <taxon>Pezizomycotina</taxon>
        <taxon>Dothideomycetes</taxon>
        <taxon>Dothideomycetes incertae sedis</taxon>
        <taxon>Trypetheliales</taxon>
        <taxon>Trypetheliaceae</taxon>
        <taxon>Viridothelium</taxon>
    </lineage>
</organism>
<dbReference type="InterPro" id="IPR007867">
    <property type="entry name" value="GMC_OxRtase_C"/>
</dbReference>
<feature type="binding site" evidence="2">
    <location>
        <position position="253"/>
    </location>
    <ligand>
        <name>FAD</name>
        <dbReference type="ChEBI" id="CHEBI:57692"/>
    </ligand>
</feature>
<dbReference type="Gene3D" id="3.50.50.60">
    <property type="entry name" value="FAD/NAD(P)-binding domain"/>
    <property type="match status" value="1"/>
</dbReference>
<dbReference type="InterPro" id="IPR036188">
    <property type="entry name" value="FAD/NAD-bd_sf"/>
</dbReference>
<evidence type="ECO:0000313" key="6">
    <source>
        <dbReference type="Proteomes" id="UP000800092"/>
    </source>
</evidence>
<dbReference type="Gene3D" id="3.30.560.10">
    <property type="entry name" value="Glucose Oxidase, domain 3"/>
    <property type="match status" value="1"/>
</dbReference>
<keyword evidence="6" id="KW-1185">Reference proteome</keyword>
<dbReference type="PANTHER" id="PTHR11552:SF210">
    <property type="entry name" value="GLUCOSE-METHANOL-CHOLINE OXIDOREDUCTASE N-TERMINAL DOMAIN-CONTAINING PROTEIN-RELATED"/>
    <property type="match status" value="1"/>
</dbReference>
<comment type="cofactor">
    <cofactor evidence="2">
        <name>FAD</name>
        <dbReference type="ChEBI" id="CHEBI:57692"/>
    </cofactor>
</comment>
<dbReference type="PIRSF" id="PIRSF000137">
    <property type="entry name" value="Alcohol_oxidase"/>
    <property type="match status" value="1"/>
</dbReference>
<reference evidence="5" key="1">
    <citation type="journal article" date="2020" name="Stud. Mycol.">
        <title>101 Dothideomycetes genomes: a test case for predicting lifestyles and emergence of pathogens.</title>
        <authorList>
            <person name="Haridas S."/>
            <person name="Albert R."/>
            <person name="Binder M."/>
            <person name="Bloem J."/>
            <person name="Labutti K."/>
            <person name="Salamov A."/>
            <person name="Andreopoulos B."/>
            <person name="Baker S."/>
            <person name="Barry K."/>
            <person name="Bills G."/>
            <person name="Bluhm B."/>
            <person name="Cannon C."/>
            <person name="Castanera R."/>
            <person name="Culley D."/>
            <person name="Daum C."/>
            <person name="Ezra D."/>
            <person name="Gonzalez J."/>
            <person name="Henrissat B."/>
            <person name="Kuo A."/>
            <person name="Liang C."/>
            <person name="Lipzen A."/>
            <person name="Lutzoni F."/>
            <person name="Magnuson J."/>
            <person name="Mondo S."/>
            <person name="Nolan M."/>
            <person name="Ohm R."/>
            <person name="Pangilinan J."/>
            <person name="Park H.-J."/>
            <person name="Ramirez L."/>
            <person name="Alfaro M."/>
            <person name="Sun H."/>
            <person name="Tritt A."/>
            <person name="Yoshinaga Y."/>
            <person name="Zwiers L.-H."/>
            <person name="Turgeon B."/>
            <person name="Goodwin S."/>
            <person name="Spatafora J."/>
            <person name="Crous P."/>
            <person name="Grigoriev I."/>
        </authorList>
    </citation>
    <scope>NUCLEOTIDE SEQUENCE</scope>
    <source>
        <strain evidence="5">Tuck. ex Michener</strain>
    </source>
</reference>
<dbReference type="OrthoDB" id="269227at2759"/>
<dbReference type="EMBL" id="ML991794">
    <property type="protein sequence ID" value="KAF2234967.1"/>
    <property type="molecule type" value="Genomic_DNA"/>
</dbReference>
<accession>A0A6A6HAC7</accession>
<dbReference type="Pfam" id="PF00732">
    <property type="entry name" value="GMC_oxred_N"/>
    <property type="match status" value="1"/>
</dbReference>
<sequence length="605" mass="66114">MAVLCENVEQFSAGVNGAFDYVICGGGTAGLVVAARLTEDPDVTVGVLEAGQNRMDDPLVNTPAAAMQMLSHPDYDWMVESIPQKGNLNRTHAVPRGRMLGGSSAQNWTLYTRGSDSDFDNWAALVGDRSWSADNFRAYFLKHQTLEPIGTSISEEDKEFMPFQREFHGKEGPIHTSFDNWHLPFGTEFLRAYHNTARREVMPLDPWSGDHLGFYSTLATVNSSTGTRSYAASAYLQPNLDRPNLKVLTKATVSKIILDQKGGTSTARAVEFLHGSKQHVVQANKEVILSCGVVQSPQSLELSGIGDSNVLRQADVSCLVNLPAVGENLQDHPGTVISWTLSPNTKTMDQLADPAALVAAQEEYMSAHSGILTSVTSSMGFLPSRELVSETELQHTIDIIRSLPNKTPFQAQQREQIINLLRSPKHASVHFVMCPATLNLSEEAVKDQKMSSVLRIRVSNSVGRGSVHIQSADPLVQPTYDQAFFENEADVAVATAGLRFLDRVANGELKDKIKARIYPPPEVNLHDDKQANDYIHSLCISEYHPVGTCAMSQVVDGRLRVKGVSGLRVVDASVFPNHVSGNPMSAVYALAEKASDMIKEDSKVN</sequence>
<keyword evidence="2" id="KW-0285">Flavoprotein</keyword>
<name>A0A6A6HAC7_VIRVR</name>
<dbReference type="GO" id="GO:0016614">
    <property type="term" value="F:oxidoreductase activity, acting on CH-OH group of donors"/>
    <property type="evidence" value="ECO:0007669"/>
    <property type="project" value="InterPro"/>
</dbReference>
<comment type="similarity">
    <text evidence="1">Belongs to the GMC oxidoreductase family.</text>
</comment>
<evidence type="ECO:0000313" key="5">
    <source>
        <dbReference type="EMBL" id="KAF2234967.1"/>
    </source>
</evidence>
<dbReference type="InterPro" id="IPR000172">
    <property type="entry name" value="GMC_OxRdtase_N"/>
</dbReference>
<evidence type="ECO:0000259" key="4">
    <source>
        <dbReference type="Pfam" id="PF05199"/>
    </source>
</evidence>
<protein>
    <submittedName>
        <fullName evidence="5">GMC oxidoreductase</fullName>
    </submittedName>
</protein>
<feature type="domain" description="Glucose-methanol-choline oxidoreductase N-terminal" evidence="3">
    <location>
        <begin position="19"/>
        <end position="333"/>
    </location>
</feature>
<dbReference type="AlphaFoldDB" id="A0A6A6HAC7"/>
<dbReference type="SUPFAM" id="SSF51905">
    <property type="entry name" value="FAD/NAD(P)-binding domain"/>
    <property type="match status" value="1"/>
</dbReference>
<keyword evidence="2" id="KW-0274">FAD</keyword>
<evidence type="ECO:0000256" key="2">
    <source>
        <dbReference type="PIRSR" id="PIRSR000137-2"/>
    </source>
</evidence>
<dbReference type="Proteomes" id="UP000800092">
    <property type="component" value="Unassembled WGS sequence"/>
</dbReference>
<evidence type="ECO:0000256" key="1">
    <source>
        <dbReference type="ARBA" id="ARBA00010790"/>
    </source>
</evidence>
<proteinExistence type="inferred from homology"/>
<dbReference type="InterPro" id="IPR012132">
    <property type="entry name" value="GMC_OxRdtase"/>
</dbReference>
<dbReference type="Pfam" id="PF05199">
    <property type="entry name" value="GMC_oxred_C"/>
    <property type="match status" value="1"/>
</dbReference>
<dbReference type="SUPFAM" id="SSF54373">
    <property type="entry name" value="FAD-linked reductases, C-terminal domain"/>
    <property type="match status" value="1"/>
</dbReference>
<dbReference type="PANTHER" id="PTHR11552">
    <property type="entry name" value="GLUCOSE-METHANOL-CHOLINE GMC OXIDOREDUCTASE"/>
    <property type="match status" value="1"/>
</dbReference>
<gene>
    <name evidence="5" type="ORF">EV356DRAFT_523404</name>
</gene>
<evidence type="ECO:0000259" key="3">
    <source>
        <dbReference type="Pfam" id="PF00732"/>
    </source>
</evidence>
<dbReference type="GO" id="GO:0050660">
    <property type="term" value="F:flavin adenine dinucleotide binding"/>
    <property type="evidence" value="ECO:0007669"/>
    <property type="project" value="InterPro"/>
</dbReference>